<accession>A0A4Y2GNV6</accession>
<dbReference type="AlphaFoldDB" id="A0A4Y2GNV6"/>
<protein>
    <submittedName>
        <fullName evidence="2">Uncharacterized protein</fullName>
    </submittedName>
</protein>
<evidence type="ECO:0000313" key="3">
    <source>
        <dbReference type="Proteomes" id="UP000499080"/>
    </source>
</evidence>
<name>A0A4Y2GNV6_ARAVE</name>
<keyword evidence="3" id="KW-1185">Reference proteome</keyword>
<feature type="region of interest" description="Disordered" evidence="1">
    <location>
        <begin position="124"/>
        <end position="150"/>
    </location>
</feature>
<proteinExistence type="predicted"/>
<reference evidence="2 3" key="1">
    <citation type="journal article" date="2019" name="Sci. Rep.">
        <title>Orb-weaving spider Araneus ventricosus genome elucidates the spidroin gene catalogue.</title>
        <authorList>
            <person name="Kono N."/>
            <person name="Nakamura H."/>
            <person name="Ohtoshi R."/>
            <person name="Moran D.A.P."/>
            <person name="Shinohara A."/>
            <person name="Yoshida Y."/>
            <person name="Fujiwara M."/>
            <person name="Mori M."/>
            <person name="Tomita M."/>
            <person name="Arakawa K."/>
        </authorList>
    </citation>
    <scope>NUCLEOTIDE SEQUENCE [LARGE SCALE GENOMIC DNA]</scope>
</reference>
<sequence length="172" mass="19583">MTKSTRSLHGINSGGVRRKLICFYKAGASYISNANKDKTKKEEEKAHIGMTKSTSSLYGVTSRMITHKRLIKHLQEKNTDRTMVKLTQTRSAANRRTMRAKRVRRGGPIRRQRRDISHRTALYNHPVASVSPENGGRTKHSPFSERPSYRVDTQKGCGLQRVSLYIDLGRTK</sequence>
<gene>
    <name evidence="2" type="ORF">AVEN_189530_1</name>
</gene>
<organism evidence="2 3">
    <name type="scientific">Araneus ventricosus</name>
    <name type="common">Orbweaver spider</name>
    <name type="synonym">Epeira ventricosa</name>
    <dbReference type="NCBI Taxonomy" id="182803"/>
    <lineage>
        <taxon>Eukaryota</taxon>
        <taxon>Metazoa</taxon>
        <taxon>Ecdysozoa</taxon>
        <taxon>Arthropoda</taxon>
        <taxon>Chelicerata</taxon>
        <taxon>Arachnida</taxon>
        <taxon>Araneae</taxon>
        <taxon>Araneomorphae</taxon>
        <taxon>Entelegynae</taxon>
        <taxon>Araneoidea</taxon>
        <taxon>Araneidae</taxon>
        <taxon>Araneus</taxon>
    </lineage>
</organism>
<dbReference type="EMBL" id="BGPR01001461">
    <property type="protein sequence ID" value="GBM54496.1"/>
    <property type="molecule type" value="Genomic_DNA"/>
</dbReference>
<dbReference type="Proteomes" id="UP000499080">
    <property type="component" value="Unassembled WGS sequence"/>
</dbReference>
<evidence type="ECO:0000256" key="1">
    <source>
        <dbReference type="SAM" id="MobiDB-lite"/>
    </source>
</evidence>
<comment type="caution">
    <text evidence="2">The sequence shown here is derived from an EMBL/GenBank/DDBJ whole genome shotgun (WGS) entry which is preliminary data.</text>
</comment>
<evidence type="ECO:0000313" key="2">
    <source>
        <dbReference type="EMBL" id="GBM54496.1"/>
    </source>
</evidence>